<dbReference type="PROSITE" id="PS50043">
    <property type="entry name" value="HTH_LUXR_2"/>
    <property type="match status" value="1"/>
</dbReference>
<dbReference type="GO" id="GO:0006355">
    <property type="term" value="P:regulation of DNA-templated transcription"/>
    <property type="evidence" value="ECO:0007669"/>
    <property type="project" value="InterPro"/>
</dbReference>
<dbReference type="PANTHER" id="PTHR43214:SF24">
    <property type="entry name" value="TRANSCRIPTIONAL REGULATORY PROTEIN NARL-RELATED"/>
    <property type="match status" value="1"/>
</dbReference>
<dbReference type="InterPro" id="IPR001789">
    <property type="entry name" value="Sig_transdc_resp-reg_receiver"/>
</dbReference>
<keyword evidence="1 5" id="KW-0597">Phosphoprotein</keyword>
<dbReference type="EMBL" id="WHJE01000033">
    <property type="protein sequence ID" value="KAE8764436.1"/>
    <property type="molecule type" value="Genomic_DNA"/>
</dbReference>
<dbReference type="SMART" id="SM00421">
    <property type="entry name" value="HTH_LUXR"/>
    <property type="match status" value="1"/>
</dbReference>
<reference evidence="8 9" key="1">
    <citation type="submission" date="2019-10" db="EMBL/GenBank/DDBJ databases">
        <title>Georgenia wutianyii sp. nov. and Georgenia yuyongxinii sp. nov. isolated from plateau pika (Ochotona curzoniae) in the Qinghai-Tibet plateau of China.</title>
        <authorList>
            <person name="Tian Z."/>
        </authorList>
    </citation>
    <scope>NUCLEOTIDE SEQUENCE [LARGE SCALE GENOMIC DNA]</scope>
    <source>
        <strain evidence="8 9">DSM 21501</strain>
    </source>
</reference>
<evidence type="ECO:0000259" key="7">
    <source>
        <dbReference type="PROSITE" id="PS50110"/>
    </source>
</evidence>
<dbReference type="PRINTS" id="PR00038">
    <property type="entry name" value="HTHLUXR"/>
</dbReference>
<accession>A0A7J5UPU5</accession>
<feature type="domain" description="HTH luxR-type" evidence="6">
    <location>
        <begin position="133"/>
        <end position="198"/>
    </location>
</feature>
<dbReference type="Pfam" id="PF00196">
    <property type="entry name" value="GerE"/>
    <property type="match status" value="1"/>
</dbReference>
<dbReference type="SMART" id="SM00448">
    <property type="entry name" value="REC"/>
    <property type="match status" value="1"/>
</dbReference>
<name>A0A7J5UPU5_9MICO</name>
<feature type="modified residue" description="4-aspartylphosphate" evidence="5">
    <location>
        <position position="50"/>
    </location>
</feature>
<comment type="caution">
    <text evidence="8">The sequence shown here is derived from an EMBL/GenBank/DDBJ whole genome shotgun (WGS) entry which is preliminary data.</text>
</comment>
<dbReference type="CDD" id="cd17535">
    <property type="entry name" value="REC_NarL-like"/>
    <property type="match status" value="1"/>
</dbReference>
<organism evidence="8 9">
    <name type="scientific">Georgenia thermotolerans</name>
    <dbReference type="NCBI Taxonomy" id="527326"/>
    <lineage>
        <taxon>Bacteria</taxon>
        <taxon>Bacillati</taxon>
        <taxon>Actinomycetota</taxon>
        <taxon>Actinomycetes</taxon>
        <taxon>Micrococcales</taxon>
        <taxon>Bogoriellaceae</taxon>
        <taxon>Georgenia</taxon>
    </lineage>
</organism>
<evidence type="ECO:0000256" key="2">
    <source>
        <dbReference type="ARBA" id="ARBA00023015"/>
    </source>
</evidence>
<dbReference type="InterPro" id="IPR000792">
    <property type="entry name" value="Tscrpt_reg_LuxR_C"/>
</dbReference>
<dbReference type="GO" id="GO:0000160">
    <property type="term" value="P:phosphorelay signal transduction system"/>
    <property type="evidence" value="ECO:0007669"/>
    <property type="project" value="InterPro"/>
</dbReference>
<evidence type="ECO:0000256" key="4">
    <source>
        <dbReference type="ARBA" id="ARBA00023163"/>
    </source>
</evidence>
<evidence type="ECO:0000313" key="8">
    <source>
        <dbReference type="EMBL" id="KAE8764436.1"/>
    </source>
</evidence>
<gene>
    <name evidence="8" type="ORF">GB883_09045</name>
</gene>
<evidence type="ECO:0000313" key="9">
    <source>
        <dbReference type="Proteomes" id="UP000451860"/>
    </source>
</evidence>
<dbReference type="Gene3D" id="3.40.50.2300">
    <property type="match status" value="1"/>
</dbReference>
<dbReference type="RefSeq" id="WP_152204238.1">
    <property type="nucleotide sequence ID" value="NZ_VUKF01000046.1"/>
</dbReference>
<dbReference type="InterPro" id="IPR039420">
    <property type="entry name" value="WalR-like"/>
</dbReference>
<dbReference type="PROSITE" id="PS00622">
    <property type="entry name" value="HTH_LUXR_1"/>
    <property type="match status" value="1"/>
</dbReference>
<feature type="domain" description="Response regulatory" evidence="7">
    <location>
        <begin position="1"/>
        <end position="115"/>
    </location>
</feature>
<evidence type="ECO:0000259" key="6">
    <source>
        <dbReference type="PROSITE" id="PS50043"/>
    </source>
</evidence>
<keyword evidence="3" id="KW-0238">DNA-binding</keyword>
<sequence>MIIDDHEIVRRGIAEIVDRADGLTVVAEAGSVAEAVRRGELVRPDVILVDLQLPDGTGIDIITTLREKIPDARSVVLTSFDDDDALAAALNAGAKAYLLKTVRGAEIADVVKAVAAGRTLLDERTVTRRRADHDDPTADLTPSERKVLELIGDGLSNREIGERLGVAEKTVKNHITALLSKMGLQRRTQVAAWVAGQRAAGWRQ</sequence>
<evidence type="ECO:0000256" key="3">
    <source>
        <dbReference type="ARBA" id="ARBA00023125"/>
    </source>
</evidence>
<proteinExistence type="predicted"/>
<keyword evidence="2" id="KW-0805">Transcription regulation</keyword>
<dbReference type="SUPFAM" id="SSF46894">
    <property type="entry name" value="C-terminal effector domain of the bipartite response regulators"/>
    <property type="match status" value="1"/>
</dbReference>
<dbReference type="AlphaFoldDB" id="A0A7J5UPU5"/>
<dbReference type="SUPFAM" id="SSF52172">
    <property type="entry name" value="CheY-like"/>
    <property type="match status" value="1"/>
</dbReference>
<evidence type="ECO:0000256" key="5">
    <source>
        <dbReference type="PROSITE-ProRule" id="PRU00169"/>
    </source>
</evidence>
<dbReference type="Pfam" id="PF00072">
    <property type="entry name" value="Response_reg"/>
    <property type="match status" value="1"/>
</dbReference>
<dbReference type="InterPro" id="IPR011006">
    <property type="entry name" value="CheY-like_superfamily"/>
</dbReference>
<dbReference type="PANTHER" id="PTHR43214">
    <property type="entry name" value="TWO-COMPONENT RESPONSE REGULATOR"/>
    <property type="match status" value="1"/>
</dbReference>
<evidence type="ECO:0000256" key="1">
    <source>
        <dbReference type="ARBA" id="ARBA00022553"/>
    </source>
</evidence>
<dbReference type="GO" id="GO:0003677">
    <property type="term" value="F:DNA binding"/>
    <property type="evidence" value="ECO:0007669"/>
    <property type="project" value="UniProtKB-KW"/>
</dbReference>
<dbReference type="OrthoDB" id="9808843at2"/>
<protein>
    <submittedName>
        <fullName evidence="8">Response regulator</fullName>
    </submittedName>
</protein>
<keyword evidence="4" id="KW-0804">Transcription</keyword>
<dbReference type="PROSITE" id="PS50110">
    <property type="entry name" value="RESPONSE_REGULATORY"/>
    <property type="match status" value="1"/>
</dbReference>
<dbReference type="InterPro" id="IPR058245">
    <property type="entry name" value="NreC/VraR/RcsB-like_REC"/>
</dbReference>
<dbReference type="CDD" id="cd06170">
    <property type="entry name" value="LuxR_C_like"/>
    <property type="match status" value="1"/>
</dbReference>
<keyword evidence="9" id="KW-1185">Reference proteome</keyword>
<dbReference type="Proteomes" id="UP000451860">
    <property type="component" value="Unassembled WGS sequence"/>
</dbReference>
<dbReference type="InterPro" id="IPR016032">
    <property type="entry name" value="Sig_transdc_resp-reg_C-effctor"/>
</dbReference>